<feature type="region of interest" description="Disordered" evidence="2">
    <location>
        <begin position="178"/>
        <end position="203"/>
    </location>
</feature>
<dbReference type="Gramene" id="KFK29456">
    <property type="protein sequence ID" value="KFK29456"/>
    <property type="gene ID" value="AALP_AA7G136500"/>
</dbReference>
<accession>A0A087GHV4</accession>
<feature type="compositionally biased region" description="Basic and acidic residues" evidence="2">
    <location>
        <begin position="367"/>
        <end position="377"/>
    </location>
</feature>
<feature type="region of interest" description="Disordered" evidence="2">
    <location>
        <begin position="245"/>
        <end position="280"/>
    </location>
</feature>
<evidence type="ECO:0008006" key="5">
    <source>
        <dbReference type="Google" id="ProtNLM"/>
    </source>
</evidence>
<keyword evidence="1" id="KW-0175">Coiled coil</keyword>
<gene>
    <name evidence="3" type="ordered locus">AALP_Aa7g136500</name>
</gene>
<feature type="compositionally biased region" description="Acidic residues" evidence="2">
    <location>
        <begin position="188"/>
        <end position="203"/>
    </location>
</feature>
<sequence>MSPRIYLVSVSGHLKGKKKRLISRDPPVLVTTDVSFGVFVSSRINNRDLNLFATLGSSNIAATPDTSAHDSVFGTPDLATQRLRGDSFFGRITESLESEALPTTGSKTKDHPLGFIGAETSSRNRWSNTDYPVAKKPCVQSPFSLFSNTGKGKASSSATLSEDDELITNVEAWEASYSFHEPNPPIPPDEEDDEDLGPFESPDDVYVPPHGYDTKFWDAFINDEYGGSNAADIMCTHVHPSHPATTKPLFGTKKAPVKGGKRTGPKAWAPMSATWTPMRPGTSASLGSDIGVTACHRRHCSVTSVPGSLCLCSASWLLCDLSDAAFMTYSEAKTTSKVPSPGADKAAAFALTGGPIPGDRNAPKPMRRSDVDGDPKSPKSSVHTDVLTTSGSTRVDDGPSSSSSGGDVPMLPPPDPTSRAKGPMSLILDIPQTSSGTVVPKLSRSVPVVVTVASTSDDDTRRLTGLGDPSVTDVFPGNRAPTWIEGIGVGVDGLETFHEASNDKSDDENTFDEVEHPKKTKKAKKKARAKVCPDPPGSSLSDEKSLRHLRKICRISEEIVLVAPTPADRADAPPAGYMTLFQNFFDQCLLWFPLPRFLMRFLAVNGVCLAQFNPRGIRHLLGIYVLSRERGVDISTENLSYLTDFRTRGLSEELKHSVTNSSGMALIAGFPMKPAMPKVSKDFLAAMHKELSSGNGNWRRSFNRKRIERALSTEILPGKILGQGLARLSLREQIALEAAAKTRGSSVVGAPRVVMLMTLTPPAPSTRARTSQPFAPKTVLPPPSSGDVAEFRRLSAERARVSSGKGKGVDRVTPSKRQRTDAFPAAAFGGEASASCDNGLLRGEAYSIVKSRYSELFLLFDRLVGDYDEDVRSRGSELSASKEANAALQSRLDETVERNEALGRDALALHWVKKDYEDKLSKLKSRCAKAEGETIRLRGELSSASDLQRSRIDTAVAEARDKMTRGFVERTSEVAGLLAEIGGKAQNDMLNLTEIDVNLEFIGLLQGSEPPDLSTEVKSLHGRRHPIYDAHDVFADLLASVRRVLEIPTAPAGAVDDDVESSDEDVVEVTGDEGADD</sequence>
<name>A0A087GHV4_ARAAL</name>
<feature type="compositionally biased region" description="Acidic residues" evidence="2">
    <location>
        <begin position="1055"/>
        <end position="1077"/>
    </location>
</feature>
<feature type="region of interest" description="Disordered" evidence="2">
    <location>
        <begin position="348"/>
        <end position="423"/>
    </location>
</feature>
<feature type="region of interest" description="Disordered" evidence="2">
    <location>
        <begin position="499"/>
        <end position="542"/>
    </location>
</feature>
<feature type="compositionally biased region" description="Low complexity" evidence="2">
    <location>
        <begin position="398"/>
        <end position="409"/>
    </location>
</feature>
<dbReference type="EMBL" id="CM002875">
    <property type="protein sequence ID" value="KFK29456.1"/>
    <property type="molecule type" value="Genomic_DNA"/>
</dbReference>
<protein>
    <recommendedName>
        <fullName evidence="5">DUF1204 domain-containing protein</fullName>
    </recommendedName>
</protein>
<feature type="region of interest" description="Disordered" evidence="2">
    <location>
        <begin position="1052"/>
        <end position="1077"/>
    </location>
</feature>
<proteinExistence type="predicted"/>
<dbReference type="AlphaFoldDB" id="A0A087GHV4"/>
<feature type="compositionally biased region" description="Basic residues" evidence="2">
    <location>
        <begin position="518"/>
        <end position="529"/>
    </location>
</feature>
<evidence type="ECO:0000313" key="3">
    <source>
        <dbReference type="EMBL" id="KFK29456.1"/>
    </source>
</evidence>
<evidence type="ECO:0000313" key="4">
    <source>
        <dbReference type="Proteomes" id="UP000029120"/>
    </source>
</evidence>
<keyword evidence="4" id="KW-1185">Reference proteome</keyword>
<feature type="compositionally biased region" description="Basic residues" evidence="2">
    <location>
        <begin position="255"/>
        <end position="264"/>
    </location>
</feature>
<organism evidence="3 4">
    <name type="scientific">Arabis alpina</name>
    <name type="common">Alpine rock-cress</name>
    <dbReference type="NCBI Taxonomy" id="50452"/>
    <lineage>
        <taxon>Eukaryota</taxon>
        <taxon>Viridiplantae</taxon>
        <taxon>Streptophyta</taxon>
        <taxon>Embryophyta</taxon>
        <taxon>Tracheophyta</taxon>
        <taxon>Spermatophyta</taxon>
        <taxon>Magnoliopsida</taxon>
        <taxon>eudicotyledons</taxon>
        <taxon>Gunneridae</taxon>
        <taxon>Pentapetalae</taxon>
        <taxon>rosids</taxon>
        <taxon>malvids</taxon>
        <taxon>Brassicales</taxon>
        <taxon>Brassicaceae</taxon>
        <taxon>Arabideae</taxon>
        <taxon>Arabis</taxon>
    </lineage>
</organism>
<feature type="region of interest" description="Disordered" evidence="2">
    <location>
        <begin position="763"/>
        <end position="786"/>
    </location>
</feature>
<reference evidence="4" key="1">
    <citation type="journal article" date="2015" name="Nat. Plants">
        <title>Genome expansion of Arabis alpina linked with retrotransposition and reduced symmetric DNA methylation.</title>
        <authorList>
            <person name="Willing E.M."/>
            <person name="Rawat V."/>
            <person name="Mandakova T."/>
            <person name="Maumus F."/>
            <person name="James G.V."/>
            <person name="Nordstroem K.J."/>
            <person name="Becker C."/>
            <person name="Warthmann N."/>
            <person name="Chica C."/>
            <person name="Szarzynska B."/>
            <person name="Zytnicki M."/>
            <person name="Albani M.C."/>
            <person name="Kiefer C."/>
            <person name="Bergonzi S."/>
            <person name="Castaings L."/>
            <person name="Mateos J.L."/>
            <person name="Berns M.C."/>
            <person name="Bujdoso N."/>
            <person name="Piofczyk T."/>
            <person name="de Lorenzo L."/>
            <person name="Barrero-Sicilia C."/>
            <person name="Mateos I."/>
            <person name="Piednoel M."/>
            <person name="Hagmann J."/>
            <person name="Chen-Min-Tao R."/>
            <person name="Iglesias-Fernandez R."/>
            <person name="Schuster S.C."/>
            <person name="Alonso-Blanco C."/>
            <person name="Roudier F."/>
            <person name="Carbonero P."/>
            <person name="Paz-Ares J."/>
            <person name="Davis S.J."/>
            <person name="Pecinka A."/>
            <person name="Quesneville H."/>
            <person name="Colot V."/>
            <person name="Lysak M.A."/>
            <person name="Weigel D."/>
            <person name="Coupland G."/>
            <person name="Schneeberger K."/>
        </authorList>
    </citation>
    <scope>NUCLEOTIDE SEQUENCE [LARGE SCALE GENOMIC DNA]</scope>
    <source>
        <strain evidence="4">cv. Pajares</strain>
    </source>
</reference>
<dbReference type="Proteomes" id="UP000029120">
    <property type="component" value="Chromosome 7"/>
</dbReference>
<evidence type="ECO:0000256" key="2">
    <source>
        <dbReference type="SAM" id="MobiDB-lite"/>
    </source>
</evidence>
<evidence type="ECO:0000256" key="1">
    <source>
        <dbReference type="SAM" id="Coils"/>
    </source>
</evidence>
<dbReference type="OrthoDB" id="1114078at2759"/>
<feature type="compositionally biased region" description="Polar residues" evidence="2">
    <location>
        <begin position="378"/>
        <end position="393"/>
    </location>
</feature>
<feature type="coiled-coil region" evidence="1">
    <location>
        <begin position="885"/>
        <end position="933"/>
    </location>
</feature>